<reference evidence="1" key="1">
    <citation type="submission" date="2020-04" db="EMBL/GenBank/DDBJ databases">
        <authorList>
            <person name="Chiriac C."/>
            <person name="Salcher M."/>
            <person name="Ghai R."/>
            <person name="Kavagutti S V."/>
        </authorList>
    </citation>
    <scope>NUCLEOTIDE SEQUENCE</scope>
</reference>
<organism evidence="1">
    <name type="scientific">uncultured Caudovirales phage</name>
    <dbReference type="NCBI Taxonomy" id="2100421"/>
    <lineage>
        <taxon>Viruses</taxon>
        <taxon>Duplodnaviria</taxon>
        <taxon>Heunggongvirae</taxon>
        <taxon>Uroviricota</taxon>
        <taxon>Caudoviricetes</taxon>
        <taxon>Peduoviridae</taxon>
        <taxon>Maltschvirus</taxon>
        <taxon>Maltschvirus maltsch</taxon>
    </lineage>
</organism>
<protein>
    <submittedName>
        <fullName evidence="1">Uncharacterized protein</fullName>
    </submittedName>
</protein>
<proteinExistence type="predicted"/>
<dbReference type="EMBL" id="LR796422">
    <property type="protein sequence ID" value="CAB4142506.1"/>
    <property type="molecule type" value="Genomic_DNA"/>
</dbReference>
<sequence length="148" mass="16324">MISEAMAKWLDDQASITIPVYYGNIPQSVSTRPVIVVQPPHSYDHGQTANKTHPQKLEHFCIRIVGSNFTSLAAPRDAVIALLEDIAETHTPTTIGAYRCQGIIMGDITMDSAVYSKEVNDRRQPGSPEQDFSYCDIPCMASYHKAVA</sequence>
<evidence type="ECO:0000313" key="1">
    <source>
        <dbReference type="EMBL" id="CAB4142506.1"/>
    </source>
</evidence>
<gene>
    <name evidence="1" type="ORF">UFOVP448_14</name>
</gene>
<name>A0A6J5MBW8_9CAUD</name>
<accession>A0A6J5MBW8</accession>